<gene>
    <name evidence="2" type="ORF">GBAR_LOCUS2158</name>
</gene>
<dbReference type="NCBIfam" id="TIGR00230">
    <property type="entry name" value="sfsA"/>
    <property type="match status" value="1"/>
</dbReference>
<dbReference type="Proteomes" id="UP001174909">
    <property type="component" value="Unassembled WGS sequence"/>
</dbReference>
<feature type="domain" description="Sugar fermentation stimulation protein C-terminal" evidence="1">
    <location>
        <begin position="38"/>
        <end position="173"/>
    </location>
</feature>
<comment type="caution">
    <text evidence="2">The sequence shown here is derived from an EMBL/GenBank/DDBJ whole genome shotgun (WGS) entry which is preliminary data.</text>
</comment>
<feature type="non-terminal residue" evidence="2">
    <location>
        <position position="1"/>
    </location>
</feature>
<evidence type="ECO:0000313" key="3">
    <source>
        <dbReference type="Proteomes" id="UP001174909"/>
    </source>
</evidence>
<evidence type="ECO:0000259" key="1">
    <source>
        <dbReference type="Pfam" id="PF03749"/>
    </source>
</evidence>
<keyword evidence="3" id="KW-1185">Reference proteome</keyword>
<dbReference type="Pfam" id="PF03749">
    <property type="entry name" value="SfsA"/>
    <property type="match status" value="1"/>
</dbReference>
<dbReference type="InterPro" id="IPR005224">
    <property type="entry name" value="SfsA"/>
</dbReference>
<organism evidence="2 3">
    <name type="scientific">Geodia barretti</name>
    <name type="common">Barrett's horny sponge</name>
    <dbReference type="NCBI Taxonomy" id="519541"/>
    <lineage>
        <taxon>Eukaryota</taxon>
        <taxon>Metazoa</taxon>
        <taxon>Porifera</taxon>
        <taxon>Demospongiae</taxon>
        <taxon>Heteroscleromorpha</taxon>
        <taxon>Tetractinellida</taxon>
        <taxon>Astrophorina</taxon>
        <taxon>Geodiidae</taxon>
        <taxon>Geodia</taxon>
    </lineage>
</organism>
<proteinExistence type="predicted"/>
<dbReference type="AlphaFoldDB" id="A0AA35QYT7"/>
<reference evidence="2" key="1">
    <citation type="submission" date="2023-03" db="EMBL/GenBank/DDBJ databases">
        <authorList>
            <person name="Steffen K."/>
            <person name="Cardenas P."/>
        </authorList>
    </citation>
    <scope>NUCLEOTIDE SEQUENCE</scope>
</reference>
<dbReference type="PANTHER" id="PTHR30545:SF2">
    <property type="entry name" value="SUGAR FERMENTATION STIMULATION PROTEIN A"/>
    <property type="match status" value="1"/>
</dbReference>
<dbReference type="EMBL" id="CASHTH010000316">
    <property type="protein sequence ID" value="CAI7997473.1"/>
    <property type="molecule type" value="Genomic_DNA"/>
</dbReference>
<sequence length="185" mass="20083">VPGFRVLLKPRTGEHRKTRFDLALVDLGFTLSSADARLPNGLVAEALELGGLGQFAEYSKVNREVPFGESRLDLMLDGSNGRCYIETKSVTLVVDGVGLFPDAPTERGAKHMRSLDQAVAEGHRAAVVFVVQRSDAVAFAPHETADPNFCSALRHSLSCGVEVFAYNCRVSEQSIELDSPLPVRL</sequence>
<dbReference type="InterPro" id="IPR040452">
    <property type="entry name" value="SfsA_C"/>
</dbReference>
<dbReference type="Gene3D" id="3.40.1350.60">
    <property type="match status" value="1"/>
</dbReference>
<dbReference type="CDD" id="cd22359">
    <property type="entry name" value="SfsA-like_bacterial"/>
    <property type="match status" value="1"/>
</dbReference>
<name>A0AA35QYT7_GEOBA</name>
<dbReference type="PANTHER" id="PTHR30545">
    <property type="entry name" value="SUGAR FERMENTATION STIMULATION PROTEIN A"/>
    <property type="match status" value="1"/>
</dbReference>
<dbReference type="GO" id="GO:0003677">
    <property type="term" value="F:DNA binding"/>
    <property type="evidence" value="ECO:0007669"/>
    <property type="project" value="InterPro"/>
</dbReference>
<evidence type="ECO:0000313" key="2">
    <source>
        <dbReference type="EMBL" id="CAI7997473.1"/>
    </source>
</evidence>
<protein>
    <submittedName>
        <fullName evidence="2">Sugar fermentation stimulation protein homolog</fullName>
    </submittedName>
</protein>
<accession>A0AA35QYT7</accession>